<dbReference type="EMBL" id="LMTZ01000035">
    <property type="protein sequence ID" value="KST69164.1"/>
    <property type="molecule type" value="Genomic_DNA"/>
</dbReference>
<dbReference type="Proteomes" id="UP000053372">
    <property type="component" value="Unassembled WGS sequence"/>
</dbReference>
<evidence type="ECO:0000313" key="2">
    <source>
        <dbReference type="Proteomes" id="UP000053372"/>
    </source>
</evidence>
<dbReference type="SUPFAM" id="SSF141523">
    <property type="entry name" value="L,D-transpeptidase catalytic domain-like"/>
    <property type="match status" value="1"/>
</dbReference>
<dbReference type="AlphaFoldDB" id="A0A0V7ZX20"/>
<protein>
    <recommendedName>
        <fullName evidence="3">YkuD domain-containing protein</fullName>
    </recommendedName>
</protein>
<name>A0A0V7ZX20_9CYAN</name>
<gene>
    <name evidence="1" type="ORF">BC008_34950</name>
</gene>
<comment type="caution">
    <text evidence="1">The sequence shown here is derived from an EMBL/GenBank/DDBJ whole genome shotgun (WGS) entry which is preliminary data.</text>
</comment>
<dbReference type="InterPro" id="IPR038063">
    <property type="entry name" value="Transpep_catalytic_dom"/>
</dbReference>
<dbReference type="OrthoDB" id="517178at2"/>
<proteinExistence type="predicted"/>
<sequence length="248" mass="27293">MGLTLVIFILNSVFGGNQKSHAAQIYTYDTDNFNGDTNIYSNPSITEENNKCLNGLINQLPQTGDIESTKACLNTFGYNPDTNITSPVMIIFEIGGTEIGGTEIGGTEINRTKIGKTSPQLTTTIIYKSQNGKINREKFRAVGARYSQWYAPEGMYTIDYIVPDSSPSFKPAYANFYSPPNQTDKNGYPVRLGFHGRKGNLMAGNGSNGCHRHTVGDMKRIMTIIKKAGRDAGLPKNWYKDTLPVAII</sequence>
<keyword evidence="2" id="KW-1185">Reference proteome</keyword>
<evidence type="ECO:0008006" key="3">
    <source>
        <dbReference type="Google" id="ProtNLM"/>
    </source>
</evidence>
<accession>A0A0V7ZX20</accession>
<reference evidence="1 2" key="1">
    <citation type="journal article" date="2015" name="Genome Announc.">
        <title>Draft Genome of the Euendolithic (true boring) Cyanobacterium Mastigocoleus testarum strain BC008.</title>
        <authorList>
            <person name="Guida B.S."/>
            <person name="Garcia-Pichel F."/>
        </authorList>
    </citation>
    <scope>NUCLEOTIDE SEQUENCE [LARGE SCALE GENOMIC DNA]</scope>
    <source>
        <strain evidence="1 2">BC008</strain>
    </source>
</reference>
<evidence type="ECO:0000313" key="1">
    <source>
        <dbReference type="EMBL" id="KST69164.1"/>
    </source>
</evidence>
<organism evidence="1 2">
    <name type="scientific">Mastigocoleus testarum BC008</name>
    <dbReference type="NCBI Taxonomy" id="371196"/>
    <lineage>
        <taxon>Bacteria</taxon>
        <taxon>Bacillati</taxon>
        <taxon>Cyanobacteriota</taxon>
        <taxon>Cyanophyceae</taxon>
        <taxon>Nostocales</taxon>
        <taxon>Hapalosiphonaceae</taxon>
        <taxon>Mastigocoleus</taxon>
    </lineage>
</organism>